<evidence type="ECO:0000313" key="2">
    <source>
        <dbReference type="Proteomes" id="UP000266861"/>
    </source>
</evidence>
<gene>
    <name evidence="1" type="ORF">Glove_122g117</name>
</gene>
<evidence type="ECO:0000313" key="1">
    <source>
        <dbReference type="EMBL" id="RHZ81275.1"/>
    </source>
</evidence>
<accession>A0A397IZ13</accession>
<organism evidence="1 2">
    <name type="scientific">Diversispora epigaea</name>
    <dbReference type="NCBI Taxonomy" id="1348612"/>
    <lineage>
        <taxon>Eukaryota</taxon>
        <taxon>Fungi</taxon>
        <taxon>Fungi incertae sedis</taxon>
        <taxon>Mucoromycota</taxon>
        <taxon>Glomeromycotina</taxon>
        <taxon>Glomeromycetes</taxon>
        <taxon>Diversisporales</taxon>
        <taxon>Diversisporaceae</taxon>
        <taxon>Diversispora</taxon>
    </lineage>
</organism>
<dbReference type="Proteomes" id="UP000266861">
    <property type="component" value="Unassembled WGS sequence"/>
</dbReference>
<comment type="caution">
    <text evidence="1">The sequence shown here is derived from an EMBL/GenBank/DDBJ whole genome shotgun (WGS) entry which is preliminary data.</text>
</comment>
<sequence length="86" mass="10298">MTSIISHNISCERYFSVLRCLNCSLLQNMLQMHAYYVSNVSNEIKYAYRKLNDEEFKNVIVKTTFLFENKIAEDDDKLEFEEEEQE</sequence>
<reference evidence="1 2" key="1">
    <citation type="submission" date="2018-08" db="EMBL/GenBank/DDBJ databases">
        <title>Genome and evolution of the arbuscular mycorrhizal fungus Diversispora epigaea (formerly Glomus versiforme) and its bacterial endosymbionts.</title>
        <authorList>
            <person name="Sun X."/>
            <person name="Fei Z."/>
            <person name="Harrison M."/>
        </authorList>
    </citation>
    <scope>NUCLEOTIDE SEQUENCE [LARGE SCALE GENOMIC DNA]</scope>
    <source>
        <strain evidence="1 2">IT104</strain>
    </source>
</reference>
<keyword evidence="2" id="KW-1185">Reference proteome</keyword>
<dbReference type="AlphaFoldDB" id="A0A397IZ13"/>
<dbReference type="EMBL" id="PQFF01000114">
    <property type="protein sequence ID" value="RHZ81275.1"/>
    <property type="molecule type" value="Genomic_DNA"/>
</dbReference>
<dbReference type="OrthoDB" id="2403728at2759"/>
<protein>
    <recommendedName>
        <fullName evidence="3">HAT C-terminal dimerisation domain-containing protein</fullName>
    </recommendedName>
</protein>
<evidence type="ECO:0008006" key="3">
    <source>
        <dbReference type="Google" id="ProtNLM"/>
    </source>
</evidence>
<proteinExistence type="predicted"/>
<name>A0A397IZ13_9GLOM</name>